<reference evidence="2 3" key="1">
    <citation type="submission" date="2022-06" db="EMBL/GenBank/DDBJ databases">
        <title>Paraconexibacter antarcticus.</title>
        <authorList>
            <person name="Kim C.S."/>
        </authorList>
    </citation>
    <scope>NUCLEOTIDE SEQUENCE [LARGE SCALE GENOMIC DNA]</scope>
    <source>
        <strain evidence="2 3">02-257</strain>
    </source>
</reference>
<dbReference type="InterPro" id="IPR047806">
    <property type="entry name" value="IHF_actinobact"/>
</dbReference>
<protein>
    <recommendedName>
        <fullName evidence="1">Integration host factor-like helix-two turn-helix domain-containing protein</fullName>
    </recommendedName>
</protein>
<dbReference type="Proteomes" id="UP001056035">
    <property type="component" value="Chromosome"/>
</dbReference>
<gene>
    <name evidence="2" type="ORF">NBH00_15405</name>
</gene>
<dbReference type="EMBL" id="CP098502">
    <property type="protein sequence ID" value="UTI62743.1"/>
    <property type="molecule type" value="Genomic_DNA"/>
</dbReference>
<proteinExistence type="predicted"/>
<dbReference type="NCBIfam" id="NF041260">
    <property type="entry name" value="actino_IHF"/>
    <property type="match status" value="1"/>
</dbReference>
<keyword evidence="3" id="KW-1185">Reference proteome</keyword>
<sequence>MSSTAWRLAERPFSLYAVVSVAPEIGRTPKLLQIGEKPSSTVEKGEPRVEVEVNSPIHASWRPRTLYLPPPMTLAADTPSKQTATPERSLNQRMDALARANAIRTQRAQLKRDLKAGRVSIHQLLVDPPDFLETAKVFEMLLAVPKYGRVKANKVLVACRISPSKTIGGLSERQRAELVTLLKR</sequence>
<name>A0ABY5DNI6_9ACTN</name>
<dbReference type="Pfam" id="PF22525">
    <property type="entry name" value="H2TH_5"/>
    <property type="match status" value="1"/>
</dbReference>
<evidence type="ECO:0000313" key="2">
    <source>
        <dbReference type="EMBL" id="UTI62743.1"/>
    </source>
</evidence>
<feature type="domain" description="Integration host factor-like helix-two turn-helix" evidence="1">
    <location>
        <begin position="118"/>
        <end position="179"/>
    </location>
</feature>
<dbReference type="Gene3D" id="1.10.8.50">
    <property type="match status" value="1"/>
</dbReference>
<organism evidence="2 3">
    <name type="scientific">Paraconexibacter antarcticus</name>
    <dbReference type="NCBI Taxonomy" id="2949664"/>
    <lineage>
        <taxon>Bacteria</taxon>
        <taxon>Bacillati</taxon>
        <taxon>Actinomycetota</taxon>
        <taxon>Thermoleophilia</taxon>
        <taxon>Solirubrobacterales</taxon>
        <taxon>Paraconexibacteraceae</taxon>
        <taxon>Paraconexibacter</taxon>
    </lineage>
</organism>
<dbReference type="InterPro" id="IPR055201">
    <property type="entry name" value="IHF-like_H2TH"/>
</dbReference>
<accession>A0ABY5DNI6</accession>
<evidence type="ECO:0000313" key="3">
    <source>
        <dbReference type="Proteomes" id="UP001056035"/>
    </source>
</evidence>
<dbReference type="RefSeq" id="WP_254569478.1">
    <property type="nucleotide sequence ID" value="NZ_CP098502.1"/>
</dbReference>
<evidence type="ECO:0000259" key="1">
    <source>
        <dbReference type="Pfam" id="PF22525"/>
    </source>
</evidence>